<protein>
    <submittedName>
        <fullName evidence="2">Uncharacterized protein</fullName>
    </submittedName>
</protein>
<dbReference type="AlphaFoldDB" id="A0A1Z5RMR8"/>
<dbReference type="Gramene" id="OQU84871">
    <property type="protein sequence ID" value="OQU84871"/>
    <property type="gene ID" value="SORBI_3004G135333"/>
</dbReference>
<gene>
    <name evidence="2" type="ORF">SORBI_3004G135333</name>
</gene>
<keyword evidence="1" id="KW-0472">Membrane</keyword>
<proteinExistence type="predicted"/>
<accession>A0A1Z5RMR8</accession>
<organism evidence="2 3">
    <name type="scientific">Sorghum bicolor</name>
    <name type="common">Sorghum</name>
    <name type="synonym">Sorghum vulgare</name>
    <dbReference type="NCBI Taxonomy" id="4558"/>
    <lineage>
        <taxon>Eukaryota</taxon>
        <taxon>Viridiplantae</taxon>
        <taxon>Streptophyta</taxon>
        <taxon>Embryophyta</taxon>
        <taxon>Tracheophyta</taxon>
        <taxon>Spermatophyta</taxon>
        <taxon>Magnoliopsida</taxon>
        <taxon>Liliopsida</taxon>
        <taxon>Poales</taxon>
        <taxon>Poaceae</taxon>
        <taxon>PACMAD clade</taxon>
        <taxon>Panicoideae</taxon>
        <taxon>Andropogonodae</taxon>
        <taxon>Andropogoneae</taxon>
        <taxon>Sorghinae</taxon>
        <taxon>Sorghum</taxon>
    </lineage>
</organism>
<keyword evidence="3" id="KW-1185">Reference proteome</keyword>
<reference evidence="2 3" key="1">
    <citation type="journal article" date="2009" name="Nature">
        <title>The Sorghum bicolor genome and the diversification of grasses.</title>
        <authorList>
            <person name="Paterson A.H."/>
            <person name="Bowers J.E."/>
            <person name="Bruggmann R."/>
            <person name="Dubchak I."/>
            <person name="Grimwood J."/>
            <person name="Gundlach H."/>
            <person name="Haberer G."/>
            <person name="Hellsten U."/>
            <person name="Mitros T."/>
            <person name="Poliakov A."/>
            <person name="Schmutz J."/>
            <person name="Spannagl M."/>
            <person name="Tang H."/>
            <person name="Wang X."/>
            <person name="Wicker T."/>
            <person name="Bharti A.K."/>
            <person name="Chapman J."/>
            <person name="Feltus F.A."/>
            <person name="Gowik U."/>
            <person name="Grigoriev I.V."/>
            <person name="Lyons E."/>
            <person name="Maher C.A."/>
            <person name="Martis M."/>
            <person name="Narechania A."/>
            <person name="Otillar R.P."/>
            <person name="Penning B.W."/>
            <person name="Salamov A.A."/>
            <person name="Wang Y."/>
            <person name="Zhang L."/>
            <person name="Carpita N.C."/>
            <person name="Freeling M."/>
            <person name="Gingle A.R."/>
            <person name="Hash C.T."/>
            <person name="Keller B."/>
            <person name="Klein P."/>
            <person name="Kresovich S."/>
            <person name="McCann M.C."/>
            <person name="Ming R."/>
            <person name="Peterson D.G."/>
            <person name="Mehboob-ur-Rahman"/>
            <person name="Ware D."/>
            <person name="Westhoff P."/>
            <person name="Mayer K.F."/>
            <person name="Messing J."/>
            <person name="Rokhsar D.S."/>
        </authorList>
    </citation>
    <scope>NUCLEOTIDE SEQUENCE [LARGE SCALE GENOMIC DNA]</scope>
    <source>
        <strain evidence="3">cv. BTx623</strain>
    </source>
</reference>
<dbReference type="EMBL" id="CM000763">
    <property type="protein sequence ID" value="OQU84871.1"/>
    <property type="molecule type" value="Genomic_DNA"/>
</dbReference>
<dbReference type="InParanoid" id="A0A1Z5RMR8"/>
<dbReference type="Proteomes" id="UP000000768">
    <property type="component" value="Chromosome 4"/>
</dbReference>
<evidence type="ECO:0000313" key="3">
    <source>
        <dbReference type="Proteomes" id="UP000000768"/>
    </source>
</evidence>
<keyword evidence="1" id="KW-0812">Transmembrane</keyword>
<evidence type="ECO:0000313" key="2">
    <source>
        <dbReference type="EMBL" id="OQU84871.1"/>
    </source>
</evidence>
<reference evidence="3" key="2">
    <citation type="journal article" date="2018" name="Plant J.">
        <title>The Sorghum bicolor reference genome: improved assembly, gene annotations, a transcriptome atlas, and signatures of genome organization.</title>
        <authorList>
            <person name="McCormick R.F."/>
            <person name="Truong S.K."/>
            <person name="Sreedasyam A."/>
            <person name="Jenkins J."/>
            <person name="Shu S."/>
            <person name="Sims D."/>
            <person name="Kennedy M."/>
            <person name="Amirebrahimi M."/>
            <person name="Weers B.D."/>
            <person name="McKinley B."/>
            <person name="Mattison A."/>
            <person name="Morishige D.T."/>
            <person name="Grimwood J."/>
            <person name="Schmutz J."/>
            <person name="Mullet J.E."/>
        </authorList>
    </citation>
    <scope>NUCLEOTIDE SEQUENCE [LARGE SCALE GENOMIC DNA]</scope>
    <source>
        <strain evidence="3">cv. BTx623</strain>
    </source>
</reference>
<evidence type="ECO:0000256" key="1">
    <source>
        <dbReference type="SAM" id="Phobius"/>
    </source>
</evidence>
<keyword evidence="1" id="KW-1133">Transmembrane helix</keyword>
<feature type="transmembrane region" description="Helical" evidence="1">
    <location>
        <begin position="44"/>
        <end position="65"/>
    </location>
</feature>
<sequence length="66" mass="7903">MNGIFAYSIGLHTRKYICHWRSFTMYAMHLDLLFYRKQFSRMTFHTFISLINYLLFCCSLGSVGLH</sequence>
<name>A0A1Z5RMR8_SORBI</name>